<name>A0AAV4J503_9GAST</name>
<comment type="caution">
    <text evidence="2">The sequence shown here is derived from an EMBL/GenBank/DDBJ whole genome shotgun (WGS) entry which is preliminary data.</text>
</comment>
<organism evidence="2 3">
    <name type="scientific">Elysia marginata</name>
    <dbReference type="NCBI Taxonomy" id="1093978"/>
    <lineage>
        <taxon>Eukaryota</taxon>
        <taxon>Metazoa</taxon>
        <taxon>Spiralia</taxon>
        <taxon>Lophotrochozoa</taxon>
        <taxon>Mollusca</taxon>
        <taxon>Gastropoda</taxon>
        <taxon>Heterobranchia</taxon>
        <taxon>Euthyneura</taxon>
        <taxon>Panpulmonata</taxon>
        <taxon>Sacoglossa</taxon>
        <taxon>Placobranchoidea</taxon>
        <taxon>Plakobranchidae</taxon>
        <taxon>Elysia</taxon>
    </lineage>
</organism>
<evidence type="ECO:0000256" key="1">
    <source>
        <dbReference type="SAM" id="MobiDB-lite"/>
    </source>
</evidence>
<feature type="region of interest" description="Disordered" evidence="1">
    <location>
        <begin position="1"/>
        <end position="92"/>
    </location>
</feature>
<evidence type="ECO:0000313" key="2">
    <source>
        <dbReference type="EMBL" id="GFS17909.1"/>
    </source>
</evidence>
<dbReference type="EMBL" id="BMAT01006686">
    <property type="protein sequence ID" value="GFS17909.1"/>
    <property type="molecule type" value="Genomic_DNA"/>
</dbReference>
<accession>A0AAV4J503</accession>
<feature type="compositionally biased region" description="Polar residues" evidence="1">
    <location>
        <begin position="1"/>
        <end position="15"/>
    </location>
</feature>
<reference evidence="2 3" key="1">
    <citation type="journal article" date="2021" name="Elife">
        <title>Chloroplast acquisition without the gene transfer in kleptoplastic sea slugs, Plakobranchus ocellatus.</title>
        <authorList>
            <person name="Maeda T."/>
            <person name="Takahashi S."/>
            <person name="Yoshida T."/>
            <person name="Shimamura S."/>
            <person name="Takaki Y."/>
            <person name="Nagai Y."/>
            <person name="Toyoda A."/>
            <person name="Suzuki Y."/>
            <person name="Arimoto A."/>
            <person name="Ishii H."/>
            <person name="Satoh N."/>
            <person name="Nishiyama T."/>
            <person name="Hasebe M."/>
            <person name="Maruyama T."/>
            <person name="Minagawa J."/>
            <person name="Obokata J."/>
            <person name="Shigenobu S."/>
        </authorList>
    </citation>
    <scope>NUCLEOTIDE SEQUENCE [LARGE SCALE GENOMIC DNA]</scope>
</reference>
<proteinExistence type="predicted"/>
<feature type="region of interest" description="Disordered" evidence="1">
    <location>
        <begin position="344"/>
        <end position="370"/>
    </location>
</feature>
<evidence type="ECO:0000313" key="3">
    <source>
        <dbReference type="Proteomes" id="UP000762676"/>
    </source>
</evidence>
<gene>
    <name evidence="2" type="ORF">ElyMa_003250300</name>
</gene>
<protein>
    <submittedName>
        <fullName evidence="2">Uncharacterized protein</fullName>
    </submittedName>
</protein>
<feature type="compositionally biased region" description="Polar residues" evidence="1">
    <location>
        <begin position="74"/>
        <end position="92"/>
    </location>
</feature>
<dbReference type="AlphaFoldDB" id="A0AAV4J503"/>
<sequence>MATVSSNINQTTSAFPYSLQPQPPPHPKTTGGKRGPSAPITIPSWARGEDDEEDSDHSITDHTPPTHIGRLANLDTSFTNSPVSTNGSPSTKGATVIYISNQTSSPRGLATTKKFVSGISSPRTLFNNNNAVALNLNHSVSSSPSAPASSVPVTTPILIIHPNNSSKANVVESLSTNHNSNNTVVSNTNLPSSGSNLFVPTNAIPANGNGLTTSHPPAPWVSSQSNGSSTNTISNIIGNTAKHGNLNTASTSLSKVPKLVDNPIQPKEPASGLSVKGQKGFDNHLPICSPLTSTESPCGNQASLTTTNALPVHTLVANRAPNNTTNTLVVGIPDHIVAPRTECAGATAPQLSPAEASSDGDAPVSSPTSSSSNSCFAYELDHDYENVASPCSSTASGPTYVRQPGFRHHAHEVTVSAGGSTSVGVSSSSGPNASSFSASLSPTGSGGIGSNNAFRLKKKKCSAMIVNFREGYKKREATPPKLKPKREPLPMKLRALPQSFWQQPNVAHQVSPATLFPILPPLPNKDTEETLMDVRPVTPPEEREAHRKSQPPERKLTVANTDLLFKLFDVVADDKKTSVHKARTQNKVPRKPIPKSNTKGLFLGNDPYMVDAVTEKIFPQLTLEAGSRSHGYQGGAGNSSLQLISLKEGDRTVQLPSLSMEQNYPQMLSELVMHI</sequence>
<dbReference type="Proteomes" id="UP000762676">
    <property type="component" value="Unassembled WGS sequence"/>
</dbReference>
<keyword evidence="3" id="KW-1185">Reference proteome</keyword>